<dbReference type="OrthoDB" id="2595440at2759"/>
<dbReference type="EMBL" id="RSCD01000011">
    <property type="protein sequence ID" value="RSH90046.1"/>
    <property type="molecule type" value="Genomic_DNA"/>
</dbReference>
<organism evidence="2 3">
    <name type="scientific">Saitozyma podzolica</name>
    <dbReference type="NCBI Taxonomy" id="1890683"/>
    <lineage>
        <taxon>Eukaryota</taxon>
        <taxon>Fungi</taxon>
        <taxon>Dikarya</taxon>
        <taxon>Basidiomycota</taxon>
        <taxon>Agaricomycotina</taxon>
        <taxon>Tremellomycetes</taxon>
        <taxon>Tremellales</taxon>
        <taxon>Trimorphomycetaceae</taxon>
        <taxon>Saitozyma</taxon>
    </lineage>
</organism>
<evidence type="ECO:0000313" key="2">
    <source>
        <dbReference type="EMBL" id="RSH90046.1"/>
    </source>
</evidence>
<dbReference type="Proteomes" id="UP000279259">
    <property type="component" value="Unassembled WGS sequence"/>
</dbReference>
<name>A0A427YG16_9TREE</name>
<sequence length="96" mass="10935">MPSDPSVENMQVTENHNRRDEKGRGKAWDGVDGVDGEREREREGTSDAAEGAGERKEATKYDSADYAYEYVPVVQRREGRTNMLLSNRVRREDSTL</sequence>
<comment type="caution">
    <text evidence="2">The sequence shown here is derived from an EMBL/GenBank/DDBJ whole genome shotgun (WGS) entry which is preliminary data.</text>
</comment>
<feature type="compositionally biased region" description="Basic and acidic residues" evidence="1">
    <location>
        <begin position="15"/>
        <end position="45"/>
    </location>
</feature>
<keyword evidence="3" id="KW-1185">Reference proteome</keyword>
<feature type="compositionally biased region" description="Polar residues" evidence="1">
    <location>
        <begin position="1"/>
        <end position="14"/>
    </location>
</feature>
<gene>
    <name evidence="2" type="ORF">EHS25_001379</name>
</gene>
<protein>
    <submittedName>
        <fullName evidence="2">Uncharacterized protein</fullName>
    </submittedName>
</protein>
<feature type="region of interest" description="Disordered" evidence="1">
    <location>
        <begin position="1"/>
        <end position="62"/>
    </location>
</feature>
<accession>A0A427YG16</accession>
<evidence type="ECO:0000313" key="3">
    <source>
        <dbReference type="Proteomes" id="UP000279259"/>
    </source>
</evidence>
<reference evidence="2 3" key="1">
    <citation type="submission" date="2018-11" db="EMBL/GenBank/DDBJ databases">
        <title>Genome sequence of Saitozyma podzolica DSM 27192.</title>
        <authorList>
            <person name="Aliyu H."/>
            <person name="Gorte O."/>
            <person name="Ochsenreither K."/>
        </authorList>
    </citation>
    <scope>NUCLEOTIDE SEQUENCE [LARGE SCALE GENOMIC DNA]</scope>
    <source>
        <strain evidence="2 3">DSM 27192</strain>
    </source>
</reference>
<proteinExistence type="predicted"/>
<dbReference type="AlphaFoldDB" id="A0A427YG16"/>
<feature type="compositionally biased region" description="Basic and acidic residues" evidence="1">
    <location>
        <begin position="52"/>
        <end position="62"/>
    </location>
</feature>
<evidence type="ECO:0000256" key="1">
    <source>
        <dbReference type="SAM" id="MobiDB-lite"/>
    </source>
</evidence>